<dbReference type="AlphaFoldDB" id="A0A9P4TW81"/>
<comment type="caution">
    <text evidence="2">The sequence shown here is derived from an EMBL/GenBank/DDBJ whole genome shotgun (WGS) entry which is preliminary data.</text>
</comment>
<gene>
    <name evidence="2" type="ORF">EJ08DRAFT_308921</name>
</gene>
<feature type="chain" id="PRO_5040242374" evidence="1">
    <location>
        <begin position="20"/>
        <end position="330"/>
    </location>
</feature>
<dbReference type="EMBL" id="MU007051">
    <property type="protein sequence ID" value="KAF2428974.1"/>
    <property type="molecule type" value="Genomic_DNA"/>
</dbReference>
<sequence length="330" mass="36938">MLPNSVLLLAFSAFAWCSASTPNSLDVFPKSIVDNCIQEADCGAPPGDDQPYGQYMDNMTLLLGWQLSAIYSTNPAITKLCGDDFFTLTSNWSRMDYPTVNVKNVLCPRIGCDIILDLPNIIKHKGRYLSNLFKIGIYFTTPNTWLGWSFMCSAIAPPRLQQLFGDDSTIDMACARMPHDRVPWDGDVGLIPDKEINLIHGNATELLAWQILSVFKSTKSLQNFCSTFDVYSVNMLKLNHDPDIIKGTVCNDGGAIRLPSLVEVKSATRTLYTNMYVDTLFNVGCCSYLDWICFGYEKGNLDHIILDDVNWMDKVVLKRNVIQKCEAGHV</sequence>
<reference evidence="2" key="1">
    <citation type="journal article" date="2020" name="Stud. Mycol.">
        <title>101 Dothideomycetes genomes: a test case for predicting lifestyles and emergence of pathogens.</title>
        <authorList>
            <person name="Haridas S."/>
            <person name="Albert R."/>
            <person name="Binder M."/>
            <person name="Bloem J."/>
            <person name="Labutti K."/>
            <person name="Salamov A."/>
            <person name="Andreopoulos B."/>
            <person name="Baker S."/>
            <person name="Barry K."/>
            <person name="Bills G."/>
            <person name="Bluhm B."/>
            <person name="Cannon C."/>
            <person name="Castanera R."/>
            <person name="Culley D."/>
            <person name="Daum C."/>
            <person name="Ezra D."/>
            <person name="Gonzalez J."/>
            <person name="Henrissat B."/>
            <person name="Kuo A."/>
            <person name="Liang C."/>
            <person name="Lipzen A."/>
            <person name="Lutzoni F."/>
            <person name="Magnuson J."/>
            <person name="Mondo S."/>
            <person name="Nolan M."/>
            <person name="Ohm R."/>
            <person name="Pangilinan J."/>
            <person name="Park H.-J."/>
            <person name="Ramirez L."/>
            <person name="Alfaro M."/>
            <person name="Sun H."/>
            <person name="Tritt A."/>
            <person name="Yoshinaga Y."/>
            <person name="Zwiers L.-H."/>
            <person name="Turgeon B."/>
            <person name="Goodwin S."/>
            <person name="Spatafora J."/>
            <person name="Crous P."/>
            <person name="Grigoriev I."/>
        </authorList>
    </citation>
    <scope>NUCLEOTIDE SEQUENCE</scope>
    <source>
        <strain evidence="2">CBS 130266</strain>
    </source>
</reference>
<evidence type="ECO:0000313" key="3">
    <source>
        <dbReference type="Proteomes" id="UP000800235"/>
    </source>
</evidence>
<feature type="signal peptide" evidence="1">
    <location>
        <begin position="1"/>
        <end position="19"/>
    </location>
</feature>
<accession>A0A9P4TW81</accession>
<keyword evidence="3" id="KW-1185">Reference proteome</keyword>
<keyword evidence="1" id="KW-0732">Signal</keyword>
<evidence type="ECO:0000313" key="2">
    <source>
        <dbReference type="EMBL" id="KAF2428974.1"/>
    </source>
</evidence>
<protein>
    <submittedName>
        <fullName evidence="2">Uncharacterized protein</fullName>
    </submittedName>
</protein>
<name>A0A9P4TW81_9PEZI</name>
<dbReference type="Proteomes" id="UP000800235">
    <property type="component" value="Unassembled WGS sequence"/>
</dbReference>
<proteinExistence type="predicted"/>
<evidence type="ECO:0000256" key="1">
    <source>
        <dbReference type="SAM" id="SignalP"/>
    </source>
</evidence>
<organism evidence="2 3">
    <name type="scientific">Tothia fuscella</name>
    <dbReference type="NCBI Taxonomy" id="1048955"/>
    <lineage>
        <taxon>Eukaryota</taxon>
        <taxon>Fungi</taxon>
        <taxon>Dikarya</taxon>
        <taxon>Ascomycota</taxon>
        <taxon>Pezizomycotina</taxon>
        <taxon>Dothideomycetes</taxon>
        <taxon>Pleosporomycetidae</taxon>
        <taxon>Venturiales</taxon>
        <taxon>Cylindrosympodiaceae</taxon>
        <taxon>Tothia</taxon>
    </lineage>
</organism>